<dbReference type="EMBL" id="QPFP01000074">
    <property type="protein sequence ID" value="TEB23728.1"/>
    <property type="molecule type" value="Genomic_DNA"/>
</dbReference>
<organism evidence="1 2">
    <name type="scientific">Coprinellus micaceus</name>
    <name type="common">Glistening ink-cap mushroom</name>
    <name type="synonym">Coprinus micaceus</name>
    <dbReference type="NCBI Taxonomy" id="71717"/>
    <lineage>
        <taxon>Eukaryota</taxon>
        <taxon>Fungi</taxon>
        <taxon>Dikarya</taxon>
        <taxon>Basidiomycota</taxon>
        <taxon>Agaricomycotina</taxon>
        <taxon>Agaricomycetes</taxon>
        <taxon>Agaricomycetidae</taxon>
        <taxon>Agaricales</taxon>
        <taxon>Agaricineae</taxon>
        <taxon>Psathyrellaceae</taxon>
        <taxon>Coprinellus</taxon>
    </lineage>
</organism>
<name>A0A4Y7SPZ5_COPMI</name>
<keyword evidence="2" id="KW-1185">Reference proteome</keyword>
<protein>
    <recommendedName>
        <fullName evidence="3">Protein kinase domain-containing protein</fullName>
    </recommendedName>
</protein>
<evidence type="ECO:0000313" key="1">
    <source>
        <dbReference type="EMBL" id="TEB23728.1"/>
    </source>
</evidence>
<evidence type="ECO:0008006" key="3">
    <source>
        <dbReference type="Google" id="ProtNLM"/>
    </source>
</evidence>
<dbReference type="Proteomes" id="UP000298030">
    <property type="component" value="Unassembled WGS sequence"/>
</dbReference>
<gene>
    <name evidence="1" type="ORF">FA13DRAFT_1797774</name>
</gene>
<dbReference type="AlphaFoldDB" id="A0A4Y7SPZ5"/>
<proteinExistence type="predicted"/>
<accession>A0A4Y7SPZ5</accession>
<evidence type="ECO:0000313" key="2">
    <source>
        <dbReference type="Proteomes" id="UP000298030"/>
    </source>
</evidence>
<sequence length="210" mass="23518">MSSQIALQAPLRVESENAVQSVEVATQAPLEGREERLGASIISLLTILRCSQLLLQYQATRAAVHTFIDALQQTPAVHAPNRLLEGHGQCPLLPMQAAQNHSSTNIFRCVAEGGRVLQLELPRAKSDAQDSKIERLIHCIILRFNYPDNSVLPLIGVHQEVSGDFHRTYLKSPHYQHGSIRNYLNNNRDVNRLPLITDILKSLDFLHSHQ</sequence>
<reference evidence="1 2" key="1">
    <citation type="journal article" date="2019" name="Nat. Ecol. Evol.">
        <title>Megaphylogeny resolves global patterns of mushroom evolution.</title>
        <authorList>
            <person name="Varga T."/>
            <person name="Krizsan K."/>
            <person name="Foldi C."/>
            <person name="Dima B."/>
            <person name="Sanchez-Garcia M."/>
            <person name="Sanchez-Ramirez S."/>
            <person name="Szollosi G.J."/>
            <person name="Szarkandi J.G."/>
            <person name="Papp V."/>
            <person name="Albert L."/>
            <person name="Andreopoulos W."/>
            <person name="Angelini C."/>
            <person name="Antonin V."/>
            <person name="Barry K.W."/>
            <person name="Bougher N.L."/>
            <person name="Buchanan P."/>
            <person name="Buyck B."/>
            <person name="Bense V."/>
            <person name="Catcheside P."/>
            <person name="Chovatia M."/>
            <person name="Cooper J."/>
            <person name="Damon W."/>
            <person name="Desjardin D."/>
            <person name="Finy P."/>
            <person name="Geml J."/>
            <person name="Haridas S."/>
            <person name="Hughes K."/>
            <person name="Justo A."/>
            <person name="Karasinski D."/>
            <person name="Kautmanova I."/>
            <person name="Kiss B."/>
            <person name="Kocsube S."/>
            <person name="Kotiranta H."/>
            <person name="LaButti K.M."/>
            <person name="Lechner B.E."/>
            <person name="Liimatainen K."/>
            <person name="Lipzen A."/>
            <person name="Lukacs Z."/>
            <person name="Mihaltcheva S."/>
            <person name="Morgado L.N."/>
            <person name="Niskanen T."/>
            <person name="Noordeloos M.E."/>
            <person name="Ohm R.A."/>
            <person name="Ortiz-Santana B."/>
            <person name="Ovrebo C."/>
            <person name="Racz N."/>
            <person name="Riley R."/>
            <person name="Savchenko A."/>
            <person name="Shiryaev A."/>
            <person name="Soop K."/>
            <person name="Spirin V."/>
            <person name="Szebenyi C."/>
            <person name="Tomsovsky M."/>
            <person name="Tulloss R.E."/>
            <person name="Uehling J."/>
            <person name="Grigoriev I.V."/>
            <person name="Vagvolgyi C."/>
            <person name="Papp T."/>
            <person name="Martin F.M."/>
            <person name="Miettinen O."/>
            <person name="Hibbett D.S."/>
            <person name="Nagy L.G."/>
        </authorList>
    </citation>
    <scope>NUCLEOTIDE SEQUENCE [LARGE SCALE GENOMIC DNA]</scope>
    <source>
        <strain evidence="1 2">FP101781</strain>
    </source>
</reference>
<comment type="caution">
    <text evidence="1">The sequence shown here is derived from an EMBL/GenBank/DDBJ whole genome shotgun (WGS) entry which is preliminary data.</text>
</comment>